<dbReference type="PANTHER" id="PTHR10407:SF15">
    <property type="entry name" value="HUNTINGTIN INTERACTING PROTEIN 1"/>
    <property type="match status" value="1"/>
</dbReference>
<gene>
    <name evidence="9" type="ORF">AWRI3580_g476</name>
</gene>
<evidence type="ECO:0000256" key="5">
    <source>
        <dbReference type="SAM" id="Coils"/>
    </source>
</evidence>
<comment type="caution">
    <text evidence="9">The sequence shown here is derived from an EMBL/GenBank/DDBJ whole genome shotgun (WGS) entry which is preliminary data.</text>
</comment>
<keyword evidence="3" id="KW-0963">Cytoplasm</keyword>
<feature type="region of interest" description="Disordered" evidence="6">
    <location>
        <begin position="266"/>
        <end position="311"/>
    </location>
</feature>
<dbReference type="EMBL" id="LPNN01000001">
    <property type="protein sequence ID" value="OEJ92641.1"/>
    <property type="molecule type" value="Genomic_DNA"/>
</dbReference>
<comment type="subcellular location">
    <subcellularLocation>
        <location evidence="1">Cytoplasm</location>
    </subcellularLocation>
</comment>
<dbReference type="GO" id="GO:0030479">
    <property type="term" value="C:actin cortical patch"/>
    <property type="evidence" value="ECO:0007669"/>
    <property type="project" value="TreeGrafter"/>
</dbReference>
<accession>A0A1E5S0B9</accession>
<comment type="similarity">
    <text evidence="2">Belongs to the SLA2 family.</text>
</comment>
<dbReference type="GO" id="GO:0043325">
    <property type="term" value="F:phosphatidylinositol-3,4-bisphosphate binding"/>
    <property type="evidence" value="ECO:0007669"/>
    <property type="project" value="TreeGrafter"/>
</dbReference>
<evidence type="ECO:0000256" key="4">
    <source>
        <dbReference type="ARBA" id="ARBA00023203"/>
    </source>
</evidence>
<dbReference type="InterPro" id="IPR002558">
    <property type="entry name" value="ILWEQ_dom"/>
</dbReference>
<evidence type="ECO:0000256" key="2">
    <source>
        <dbReference type="ARBA" id="ARBA00010135"/>
    </source>
</evidence>
<dbReference type="AlphaFoldDB" id="A0A1E5S0B9"/>
<dbReference type="GO" id="GO:0006897">
    <property type="term" value="P:endocytosis"/>
    <property type="evidence" value="ECO:0007669"/>
    <property type="project" value="InterPro"/>
</dbReference>
<evidence type="ECO:0000313" key="10">
    <source>
        <dbReference type="Proteomes" id="UP000095358"/>
    </source>
</evidence>
<dbReference type="InterPro" id="IPR008942">
    <property type="entry name" value="ENTH_VHS"/>
</dbReference>
<sequence length="1055" mass="118945">MSRTDSDIEKAIKKACSSDEAAPKRKHVRTLIVYTFDNKSAKSVFAGFQNFYSFSTMKADFDVDVKIFKMLIVLHKVLQEGHKSAISEGIRNMEWINSLGSKFSNPGTSYGSLINGYVNFILAKLKFHRNNKGFSGTFEYEEYISLRAVDDPNEGYEAILDLLDLQRKLFKYSRIVFKNISLSEKTNECKISSLVPLVSESYGIYKFVTSMLRGMFKQSGDTEALYPLVESFEKQHQGLFKFYSNCSSISFLSSLITIPMLPVDPPNVTGSDEQRPSSSSSKRISLEPEQTVPAAKSVSPPVPPPAPIESSNSFLNAQPTGISYWQTQQIEYQREQEMLEQQRQAQILEQQRQQELFQQQQQAIQYQQEHQMQLLQQQQTGAINSLQNDVLTLRSQYDQDQTLLQQYDQRVQQLEAEIENINNNASLQIQSKDGQITALSEESKTWKSKYESLSKLYSQLRQEHLNLLTKFKKLQQRAASASEAVEKKEKLERDLKAKNIELADLIRERDRARLDNDKILGQKESTTDKLELEIRELKRKLKEQEQLHSGNLTKIFQQHQQEVENYKKSSETPTLEVTAEIQDLRAQLQDKTEELEIVQQTMEETIQQLASQQKDNDSALDEQIDEVLKDHLDTLINIVDAILQGGIASIQDLLFELSNFDFYVSTSSDLKLTTSSIFAAIEKSEDQATNFATAFSDFLADGPTGDYGLLILNISQLGNALASLSKSCFIVASDAAVSNEQSKELLSLLGRSLREAEYFLEDLQHENLEEEATNVEEKQNLVISGNVDLHEKLEDLADFIDGLNVNAAVISESEDLATAVGKELDDTEKAIIEASSFIPNLLNSVDFSGELGQINKTILEFALEIIQAVLQLTKASIASQHEVASNNDMKLSQADFYRKNSRWTEGLISAAKAVGNSTKLMIGTADGLLKGSNSYEEFIVASKDVSASTAQLVAASRTKLNIQSKTQMNLEDSSRLVSNSCKNLVEHIKAMLAKTSKVDEIDISKLSIHEHKTLEMEQQVEILKLEMMLDHARKRLGDIRQFNYKSEEQEGIVNS</sequence>
<evidence type="ECO:0000256" key="6">
    <source>
        <dbReference type="SAM" id="MobiDB-lite"/>
    </source>
</evidence>
<dbReference type="SUPFAM" id="SSF48464">
    <property type="entry name" value="ENTH/VHS domain"/>
    <property type="match status" value="1"/>
</dbReference>
<dbReference type="PANTHER" id="PTHR10407">
    <property type="entry name" value="HUNTINGTIN INTERACTING PROTEIN 1"/>
    <property type="match status" value="1"/>
</dbReference>
<keyword evidence="5" id="KW-0175">Coiled coil</keyword>
<dbReference type="Gene3D" id="1.20.1410.10">
    <property type="entry name" value="I/LWEQ domain"/>
    <property type="match status" value="1"/>
</dbReference>
<feature type="coiled-coil region" evidence="5">
    <location>
        <begin position="457"/>
        <end position="547"/>
    </location>
</feature>
<dbReference type="OrthoDB" id="10262320at2759"/>
<dbReference type="InterPro" id="IPR035964">
    <property type="entry name" value="I/LWEQ_dom_sf"/>
</dbReference>
<protein>
    <submittedName>
        <fullName evidence="9">Endocytosis protein end4</fullName>
    </submittedName>
</protein>
<dbReference type="GO" id="GO:0080025">
    <property type="term" value="F:phosphatidylinositol-3,5-bisphosphate binding"/>
    <property type="evidence" value="ECO:0007669"/>
    <property type="project" value="TreeGrafter"/>
</dbReference>
<dbReference type="GO" id="GO:0051015">
    <property type="term" value="F:actin filament binding"/>
    <property type="evidence" value="ECO:0007669"/>
    <property type="project" value="TreeGrafter"/>
</dbReference>
<dbReference type="PROSITE" id="PS50942">
    <property type="entry name" value="ENTH"/>
    <property type="match status" value="1"/>
</dbReference>
<dbReference type="SMART" id="SM00307">
    <property type="entry name" value="ILWEQ"/>
    <property type="match status" value="1"/>
</dbReference>
<dbReference type="Pfam" id="PF01608">
    <property type="entry name" value="I_LWEQ"/>
    <property type="match status" value="1"/>
</dbReference>
<dbReference type="VEuPathDB" id="FungiDB:AWRI3580_g476"/>
<feature type="coiled-coil region" evidence="5">
    <location>
        <begin position="397"/>
        <end position="431"/>
    </location>
</feature>
<dbReference type="GO" id="GO:0032051">
    <property type="term" value="F:clathrin light chain binding"/>
    <property type="evidence" value="ECO:0007669"/>
    <property type="project" value="TreeGrafter"/>
</dbReference>
<organism evidence="9 10">
    <name type="scientific">Hanseniaspora uvarum</name>
    <name type="common">Yeast</name>
    <name type="synonym">Kloeckera apiculata</name>
    <dbReference type="NCBI Taxonomy" id="29833"/>
    <lineage>
        <taxon>Eukaryota</taxon>
        <taxon>Fungi</taxon>
        <taxon>Dikarya</taxon>
        <taxon>Ascomycota</taxon>
        <taxon>Saccharomycotina</taxon>
        <taxon>Saccharomycetes</taxon>
        <taxon>Saccharomycodales</taxon>
        <taxon>Saccharomycodaceae</taxon>
        <taxon>Hanseniaspora</taxon>
    </lineage>
</organism>
<dbReference type="Gene3D" id="1.25.40.90">
    <property type="match status" value="1"/>
</dbReference>
<feature type="domain" description="I/LWEQ" evidence="8">
    <location>
        <begin position="808"/>
        <end position="1047"/>
    </location>
</feature>
<keyword evidence="10" id="KW-1185">Reference proteome</keyword>
<proteinExistence type="inferred from homology"/>
<dbReference type="GO" id="GO:0007015">
    <property type="term" value="P:actin filament organization"/>
    <property type="evidence" value="ECO:0007669"/>
    <property type="project" value="TreeGrafter"/>
</dbReference>
<keyword evidence="4" id="KW-0009">Actin-binding</keyword>
<dbReference type="InterPro" id="IPR013809">
    <property type="entry name" value="ENTH"/>
</dbReference>
<feature type="domain" description="ENTH" evidence="7">
    <location>
        <begin position="1"/>
        <end position="135"/>
    </location>
</feature>
<dbReference type="Proteomes" id="UP000095358">
    <property type="component" value="Unassembled WGS sequence"/>
</dbReference>
<dbReference type="Pfam" id="PF07651">
    <property type="entry name" value="ANTH"/>
    <property type="match status" value="1"/>
</dbReference>
<dbReference type="InterPro" id="IPR011417">
    <property type="entry name" value="ANTH_dom"/>
</dbReference>
<dbReference type="GO" id="GO:0030136">
    <property type="term" value="C:clathrin-coated vesicle"/>
    <property type="evidence" value="ECO:0007669"/>
    <property type="project" value="TreeGrafter"/>
</dbReference>
<evidence type="ECO:0000259" key="8">
    <source>
        <dbReference type="PROSITE" id="PS50945"/>
    </source>
</evidence>
<dbReference type="GO" id="GO:0035615">
    <property type="term" value="F:clathrin adaptor activity"/>
    <property type="evidence" value="ECO:0007669"/>
    <property type="project" value="TreeGrafter"/>
</dbReference>
<evidence type="ECO:0000256" key="1">
    <source>
        <dbReference type="ARBA" id="ARBA00004496"/>
    </source>
</evidence>
<dbReference type="SMART" id="SM00273">
    <property type="entry name" value="ENTH"/>
    <property type="match status" value="1"/>
</dbReference>
<evidence type="ECO:0000256" key="3">
    <source>
        <dbReference type="ARBA" id="ARBA00022490"/>
    </source>
</evidence>
<dbReference type="InterPro" id="IPR030224">
    <property type="entry name" value="Sla2_fam"/>
</dbReference>
<reference evidence="10" key="1">
    <citation type="journal article" date="2016" name="Genome Announc.">
        <title>Genome sequences of three species of Hanseniaspora isolated from spontaneous wine fermentations.</title>
        <authorList>
            <person name="Sternes P.R."/>
            <person name="Lee D."/>
            <person name="Kutyna D.R."/>
            <person name="Borneman A.R."/>
        </authorList>
    </citation>
    <scope>NUCLEOTIDE SEQUENCE [LARGE SCALE GENOMIC DNA]</scope>
    <source>
        <strain evidence="10">AWRI3580</strain>
    </source>
</reference>
<dbReference type="PROSITE" id="PS50945">
    <property type="entry name" value="I_LWEQ"/>
    <property type="match status" value="1"/>
</dbReference>
<dbReference type="SUPFAM" id="SSF109885">
    <property type="entry name" value="I/LWEQ domain"/>
    <property type="match status" value="1"/>
</dbReference>
<evidence type="ECO:0000259" key="7">
    <source>
        <dbReference type="PROSITE" id="PS50942"/>
    </source>
</evidence>
<name>A0A1E5S0B9_HANUV</name>
<dbReference type="STRING" id="29833.A0A1E5S0B9"/>
<dbReference type="CDD" id="cd17007">
    <property type="entry name" value="ANTH_N_Sla2p"/>
    <property type="match status" value="1"/>
</dbReference>
<evidence type="ECO:0000313" key="9">
    <source>
        <dbReference type="EMBL" id="OEJ92641.1"/>
    </source>
</evidence>
<feature type="coiled-coil region" evidence="5">
    <location>
        <begin position="574"/>
        <end position="622"/>
    </location>
</feature>
<dbReference type="GO" id="GO:0048268">
    <property type="term" value="P:clathrin coat assembly"/>
    <property type="evidence" value="ECO:0007669"/>
    <property type="project" value="TreeGrafter"/>
</dbReference>